<organism evidence="1 2">
    <name type="scientific">Daphnia magna</name>
    <dbReference type="NCBI Taxonomy" id="35525"/>
    <lineage>
        <taxon>Eukaryota</taxon>
        <taxon>Metazoa</taxon>
        <taxon>Ecdysozoa</taxon>
        <taxon>Arthropoda</taxon>
        <taxon>Crustacea</taxon>
        <taxon>Branchiopoda</taxon>
        <taxon>Diplostraca</taxon>
        <taxon>Cladocera</taxon>
        <taxon>Anomopoda</taxon>
        <taxon>Daphniidae</taxon>
        <taxon>Daphnia</taxon>
    </lineage>
</organism>
<reference evidence="1 2" key="1">
    <citation type="journal article" date="2023" name="Nucleic Acids Res.">
        <title>The hologenome of Daphnia magna reveals possible DNA methylation and microbiome-mediated evolution of the host genome.</title>
        <authorList>
            <person name="Chaturvedi A."/>
            <person name="Li X."/>
            <person name="Dhandapani V."/>
            <person name="Marshall H."/>
            <person name="Kissane S."/>
            <person name="Cuenca-Cambronero M."/>
            <person name="Asole G."/>
            <person name="Calvet F."/>
            <person name="Ruiz-Romero M."/>
            <person name="Marangio P."/>
            <person name="Guigo R."/>
            <person name="Rago D."/>
            <person name="Mirbahai L."/>
            <person name="Eastwood N."/>
            <person name="Colbourne J.K."/>
            <person name="Zhou J."/>
            <person name="Mallon E."/>
            <person name="Orsini L."/>
        </authorList>
    </citation>
    <scope>NUCLEOTIDE SEQUENCE [LARGE SCALE GENOMIC DNA]</scope>
    <source>
        <strain evidence="1">LRV0_1</strain>
    </source>
</reference>
<sequence length="165" mass="18544">MTESEKLCHKDEGTSSSNFMCATAANQLAIGYSFWQKKVFHKQIERVHSLKLAEGQSGVASIAWKYSTVARKSGLDLYEDIEDDEGDHQLFRSGVAGHKVPPLVDARSRDILRLSVVMVAECRTYTTDSFWGYAVKKKVFFFPLLDKSPLITVPATAQRSHFCVH</sequence>
<name>A0ABR0ABD2_9CRUS</name>
<evidence type="ECO:0000313" key="1">
    <source>
        <dbReference type="EMBL" id="KAK4022329.1"/>
    </source>
</evidence>
<evidence type="ECO:0000313" key="2">
    <source>
        <dbReference type="Proteomes" id="UP001234178"/>
    </source>
</evidence>
<comment type="caution">
    <text evidence="1">The sequence shown here is derived from an EMBL/GenBank/DDBJ whole genome shotgun (WGS) entry which is preliminary data.</text>
</comment>
<accession>A0ABR0ABD2</accession>
<keyword evidence="2" id="KW-1185">Reference proteome</keyword>
<dbReference type="Proteomes" id="UP001234178">
    <property type="component" value="Unassembled WGS sequence"/>
</dbReference>
<gene>
    <name evidence="1" type="ORF">OUZ56_007800</name>
</gene>
<dbReference type="EMBL" id="JAOYFB010000037">
    <property type="protein sequence ID" value="KAK4022329.1"/>
    <property type="molecule type" value="Genomic_DNA"/>
</dbReference>
<protein>
    <submittedName>
        <fullName evidence="1">Uncharacterized protein</fullName>
    </submittedName>
</protein>
<proteinExistence type="predicted"/>